<dbReference type="EMBL" id="PDKN01000002">
    <property type="protein sequence ID" value="RXJ59932.1"/>
    <property type="molecule type" value="Genomic_DNA"/>
</dbReference>
<organism evidence="2 3">
    <name type="scientific">Candidatus Marinarcus aquaticus</name>
    <dbReference type="NCBI Taxonomy" id="2044504"/>
    <lineage>
        <taxon>Bacteria</taxon>
        <taxon>Pseudomonadati</taxon>
        <taxon>Campylobacterota</taxon>
        <taxon>Epsilonproteobacteria</taxon>
        <taxon>Campylobacterales</taxon>
        <taxon>Arcobacteraceae</taxon>
        <taxon>Candidatus Marinarcus</taxon>
    </lineage>
</organism>
<protein>
    <submittedName>
        <fullName evidence="2">Glycerophosphodiester phosphodiesterase</fullName>
    </submittedName>
</protein>
<gene>
    <name evidence="2" type="ORF">CRV04_02650</name>
</gene>
<dbReference type="InterPro" id="IPR017946">
    <property type="entry name" value="PLC-like_Pdiesterase_TIM-brl"/>
</dbReference>
<dbReference type="Gene3D" id="3.20.20.190">
    <property type="entry name" value="Phosphatidylinositol (PI) phosphodiesterase"/>
    <property type="match status" value="1"/>
</dbReference>
<accession>A0A4Q0XRN7</accession>
<comment type="caution">
    <text evidence="2">The sequence shown here is derived from an EMBL/GenBank/DDBJ whole genome shotgun (WGS) entry which is preliminary data.</text>
</comment>
<name>A0A4Q0XRN7_9BACT</name>
<dbReference type="PANTHER" id="PTHR46211:SF1">
    <property type="entry name" value="GLYCEROPHOSPHODIESTER PHOSPHODIESTERASE, CYTOPLASMIC"/>
    <property type="match status" value="1"/>
</dbReference>
<dbReference type="SUPFAM" id="SSF51695">
    <property type="entry name" value="PLC-like phosphodiesterases"/>
    <property type="match status" value="1"/>
</dbReference>
<dbReference type="Pfam" id="PF03009">
    <property type="entry name" value="GDPD"/>
    <property type="match status" value="1"/>
</dbReference>
<feature type="domain" description="GP-PDE" evidence="1">
    <location>
        <begin position="6"/>
        <end position="236"/>
    </location>
</feature>
<proteinExistence type="predicted"/>
<keyword evidence="3" id="KW-1185">Reference proteome</keyword>
<sequence>MKWLFNSPIAHRGLHTKNVCENSLNAFAQAIEHSYGIELDVQLTQDGKVVVFHDLNTFRLTNKDLEVDKTEYAELKILSLGNNQEHIPLLKEVLDLVQGKVPLLIELKVFEYNGELEKAVSKLLDKYHGEYAVCSFNHQSLKWFKNHSPQIPRGLLFGEERKKVSLRDFFNFIYYFDATKPNFISLNKSLLKSKIVRFCTMIKMPIIIWTVNSAQEQKKALKKANAVIFEGFMPSN</sequence>
<evidence type="ECO:0000313" key="3">
    <source>
        <dbReference type="Proteomes" id="UP000290657"/>
    </source>
</evidence>
<evidence type="ECO:0000313" key="2">
    <source>
        <dbReference type="EMBL" id="RXJ59932.1"/>
    </source>
</evidence>
<dbReference type="Proteomes" id="UP000290657">
    <property type="component" value="Unassembled WGS sequence"/>
</dbReference>
<dbReference type="PROSITE" id="PS51704">
    <property type="entry name" value="GP_PDE"/>
    <property type="match status" value="1"/>
</dbReference>
<dbReference type="RefSeq" id="WP_128995118.1">
    <property type="nucleotide sequence ID" value="NZ_PDKN01000002.1"/>
</dbReference>
<dbReference type="PANTHER" id="PTHR46211">
    <property type="entry name" value="GLYCEROPHOSPHORYL DIESTER PHOSPHODIESTERASE"/>
    <property type="match status" value="1"/>
</dbReference>
<evidence type="ECO:0000259" key="1">
    <source>
        <dbReference type="PROSITE" id="PS51704"/>
    </source>
</evidence>
<dbReference type="InterPro" id="IPR030395">
    <property type="entry name" value="GP_PDE_dom"/>
</dbReference>
<dbReference type="GO" id="GO:0006629">
    <property type="term" value="P:lipid metabolic process"/>
    <property type="evidence" value="ECO:0007669"/>
    <property type="project" value="InterPro"/>
</dbReference>
<reference evidence="2 3" key="1">
    <citation type="submission" date="2017-10" db="EMBL/GenBank/DDBJ databases">
        <title>Genomics of the genus Arcobacter.</title>
        <authorList>
            <person name="Perez-Cataluna A."/>
            <person name="Figueras M.J."/>
        </authorList>
    </citation>
    <scope>NUCLEOTIDE SEQUENCE [LARGE SCALE GENOMIC DNA]</scope>
    <source>
        <strain evidence="2 3">CECT 8987</strain>
    </source>
</reference>
<dbReference type="OrthoDB" id="9787897at2"/>
<dbReference type="GO" id="GO:0008081">
    <property type="term" value="F:phosphoric diester hydrolase activity"/>
    <property type="evidence" value="ECO:0007669"/>
    <property type="project" value="InterPro"/>
</dbReference>
<dbReference type="AlphaFoldDB" id="A0A4Q0XRN7"/>